<dbReference type="PANTHER" id="PTHR43701:SF2">
    <property type="entry name" value="MEMBRANE TRANSPORTER PROTEIN YJNA-RELATED"/>
    <property type="match status" value="1"/>
</dbReference>
<evidence type="ECO:0000313" key="8">
    <source>
        <dbReference type="Proteomes" id="UP000219327"/>
    </source>
</evidence>
<keyword evidence="6" id="KW-1003">Cell membrane</keyword>
<proteinExistence type="inferred from homology"/>
<dbReference type="GO" id="GO:0005886">
    <property type="term" value="C:plasma membrane"/>
    <property type="evidence" value="ECO:0007669"/>
    <property type="project" value="UniProtKB-SubCell"/>
</dbReference>
<evidence type="ECO:0000256" key="3">
    <source>
        <dbReference type="ARBA" id="ARBA00022692"/>
    </source>
</evidence>
<dbReference type="Proteomes" id="UP000219327">
    <property type="component" value="Unassembled WGS sequence"/>
</dbReference>
<evidence type="ECO:0000256" key="5">
    <source>
        <dbReference type="ARBA" id="ARBA00023136"/>
    </source>
</evidence>
<dbReference type="InterPro" id="IPR051598">
    <property type="entry name" value="TSUP/Inactive_protease-like"/>
</dbReference>
<reference evidence="7 8" key="1">
    <citation type="submission" date="2017-08" db="EMBL/GenBank/DDBJ databases">
        <title>Fine stratification of microbial communities through a metagenomic profile of the photic zone.</title>
        <authorList>
            <person name="Haro-Moreno J.M."/>
            <person name="Lopez-Perez M."/>
            <person name="De La Torre J."/>
            <person name="Picazo A."/>
            <person name="Camacho A."/>
            <person name="Rodriguez-Valera F."/>
        </authorList>
    </citation>
    <scope>NUCLEOTIDE SEQUENCE [LARGE SCALE GENOMIC DNA]</scope>
    <source>
        <strain evidence="7">MED-G24</strain>
    </source>
</reference>
<evidence type="ECO:0000256" key="2">
    <source>
        <dbReference type="ARBA" id="ARBA00009142"/>
    </source>
</evidence>
<dbReference type="Pfam" id="PF01925">
    <property type="entry name" value="TauE"/>
    <property type="match status" value="1"/>
</dbReference>
<feature type="transmembrane region" description="Helical" evidence="6">
    <location>
        <begin position="6"/>
        <end position="30"/>
    </location>
</feature>
<dbReference type="EMBL" id="NTKD01000057">
    <property type="protein sequence ID" value="PDH36876.1"/>
    <property type="molecule type" value="Genomic_DNA"/>
</dbReference>
<comment type="subcellular location">
    <subcellularLocation>
        <location evidence="6">Cell membrane</location>
        <topology evidence="6">Multi-pass membrane protein</topology>
    </subcellularLocation>
    <subcellularLocation>
        <location evidence="1">Membrane</location>
        <topology evidence="1">Multi-pass membrane protein</topology>
    </subcellularLocation>
</comment>
<accession>A0A2A5WL96</accession>
<evidence type="ECO:0000256" key="6">
    <source>
        <dbReference type="RuleBase" id="RU363041"/>
    </source>
</evidence>
<keyword evidence="4 6" id="KW-1133">Transmembrane helix</keyword>
<dbReference type="InterPro" id="IPR002781">
    <property type="entry name" value="TM_pro_TauE-like"/>
</dbReference>
<evidence type="ECO:0000256" key="4">
    <source>
        <dbReference type="ARBA" id="ARBA00022989"/>
    </source>
</evidence>
<sequence length="86" mass="8692">MPVFEFIAYIVLGAVVGGFVGSIGVGGGALMTPALLFTGMPVHIAIGTDLLYAGVTKASGAIANLRRNHVALRPLLFLAIGSIPSA</sequence>
<protein>
    <recommendedName>
        <fullName evidence="6">Probable membrane transporter protein</fullName>
    </recommendedName>
</protein>
<keyword evidence="3 6" id="KW-0812">Transmembrane</keyword>
<dbReference type="AlphaFoldDB" id="A0A2A5WL96"/>
<comment type="similarity">
    <text evidence="2 6">Belongs to the 4-toluene sulfonate uptake permease (TSUP) (TC 2.A.102) family.</text>
</comment>
<dbReference type="PANTHER" id="PTHR43701">
    <property type="entry name" value="MEMBRANE TRANSPORTER PROTEIN MJ0441-RELATED"/>
    <property type="match status" value="1"/>
</dbReference>
<evidence type="ECO:0000256" key="1">
    <source>
        <dbReference type="ARBA" id="ARBA00004141"/>
    </source>
</evidence>
<evidence type="ECO:0000313" key="7">
    <source>
        <dbReference type="EMBL" id="PDH36876.1"/>
    </source>
</evidence>
<gene>
    <name evidence="7" type="ORF">CNE99_08915</name>
</gene>
<comment type="caution">
    <text evidence="7">The sequence shown here is derived from an EMBL/GenBank/DDBJ whole genome shotgun (WGS) entry which is preliminary data.</text>
</comment>
<organism evidence="7 8">
    <name type="scientific">OM182 bacterium MED-G24</name>
    <dbReference type="NCBI Taxonomy" id="1986255"/>
    <lineage>
        <taxon>Bacteria</taxon>
        <taxon>Pseudomonadati</taxon>
        <taxon>Pseudomonadota</taxon>
        <taxon>Gammaproteobacteria</taxon>
        <taxon>OMG group</taxon>
        <taxon>OM182 clade</taxon>
    </lineage>
</organism>
<name>A0A2A5WL96_9GAMM</name>
<keyword evidence="5 6" id="KW-0472">Membrane</keyword>